<dbReference type="SUPFAM" id="SSF49785">
    <property type="entry name" value="Galactose-binding domain-like"/>
    <property type="match status" value="2"/>
</dbReference>
<dbReference type="Gene3D" id="2.60.120.260">
    <property type="entry name" value="Galactose-binding domain-like"/>
    <property type="match status" value="2"/>
</dbReference>
<organism evidence="7 8">
    <name type="scientific">Cerrena zonata</name>
    <dbReference type="NCBI Taxonomy" id="2478898"/>
    <lineage>
        <taxon>Eukaryota</taxon>
        <taxon>Fungi</taxon>
        <taxon>Dikarya</taxon>
        <taxon>Basidiomycota</taxon>
        <taxon>Agaricomycotina</taxon>
        <taxon>Agaricomycetes</taxon>
        <taxon>Polyporales</taxon>
        <taxon>Cerrenaceae</taxon>
        <taxon>Cerrena</taxon>
    </lineage>
</organism>
<evidence type="ECO:0000259" key="6">
    <source>
        <dbReference type="SMART" id="SM01029"/>
    </source>
</evidence>
<gene>
    <name evidence="7" type="ORF">QCA50_010588</name>
</gene>
<evidence type="ECO:0000256" key="5">
    <source>
        <dbReference type="ARBA" id="ARBA00023295"/>
    </source>
</evidence>
<dbReference type="Gene3D" id="2.60.390.10">
    <property type="entry name" value="Beta-galactosidase, domain 3"/>
    <property type="match status" value="1"/>
</dbReference>
<evidence type="ECO:0000256" key="1">
    <source>
        <dbReference type="ARBA" id="ARBA00001412"/>
    </source>
</evidence>
<sequence>MNEMRLQGLFLRVSKDLLSGSLLANGTNYTTSNLIHTSEIRNLDNNAAFYFLRHNDATSLALTPFQLNITTSAGQLLIPQNSTLVLDGRESKIIVTDYTFGASNSKILYSTTEVMTWTTIDNRDYLILYALPGQSGETVFNFGSTPDVNLDNAPGVTSSISGNSVTLNYKLQGISSVTITSGGKTIEVLIMDKSTALQWNAVDIPGRGNFGGFFSFGTNQSVLIGGPYLVRTANIKGGTLALTGDLNGATNVEVIAPGAVRKITWNGAPQKLEKTSRNSLTFTGGSNVPSVTLPTLDSWKVVDSLPEIQQSFDDSNWITADQTTTNYSAPLSGDRVLYSQQYGFYGGYLLFRGHFNATGSETAVSLTVQGGFAFGYSAFLNGVFLGSNQGNATVSQTSDTWPFPDGALKTGEDNVVVVLQAAAGKEPRGIRGYALVSNSSTSTTFSHWKLQGNQGGASNAPDTYRGYLNEGGLYAERIGAHLPGFPDQAWPSGSPVSDGVNGAGVNFYRTTFDLNLPRGFDVPIRLTFTPSDITSNYRVQIFINGWQFGKYTNNIGPQTTYVLPAGILHNHGTNTLAISLWSLDGKGATLAGVQLTADGTFESALALDGRLSDFGVEEGLYKPEGRATLV</sequence>
<dbReference type="SUPFAM" id="SSF51011">
    <property type="entry name" value="Glycosyl hydrolase domain"/>
    <property type="match status" value="1"/>
</dbReference>
<dbReference type="GO" id="GO:0004565">
    <property type="term" value="F:beta-galactosidase activity"/>
    <property type="evidence" value="ECO:0007669"/>
    <property type="project" value="UniProtKB-EC"/>
</dbReference>
<dbReference type="AlphaFoldDB" id="A0AAW0G7U8"/>
<feature type="domain" description="Beta-galactosidase" evidence="6">
    <location>
        <begin position="16"/>
        <end position="199"/>
    </location>
</feature>
<dbReference type="InterPro" id="IPR025300">
    <property type="entry name" value="BetaGal_jelly_roll_dom"/>
</dbReference>
<dbReference type="Gene3D" id="2.102.20.10">
    <property type="entry name" value="Beta-galactosidase, domain 2"/>
    <property type="match status" value="1"/>
</dbReference>
<dbReference type="Pfam" id="PF10435">
    <property type="entry name" value="BetaGal_dom2"/>
    <property type="match status" value="1"/>
</dbReference>
<proteinExistence type="predicted"/>
<dbReference type="InterPro" id="IPR036833">
    <property type="entry name" value="BetaGal_dom3_sf"/>
</dbReference>
<dbReference type="InterPro" id="IPR008979">
    <property type="entry name" value="Galactose-bd-like_sf"/>
</dbReference>
<dbReference type="SUPFAM" id="SSF117100">
    <property type="entry name" value="Beta-galactosidase LacA, domain 3"/>
    <property type="match status" value="1"/>
</dbReference>
<keyword evidence="4" id="KW-0325">Glycoprotein</keyword>
<protein>
    <recommendedName>
        <fullName evidence="2">beta-galactosidase</fullName>
        <ecNumber evidence="2">3.2.1.23</ecNumber>
    </recommendedName>
</protein>
<dbReference type="EMBL" id="JASBNA010000017">
    <property type="protein sequence ID" value="KAK7686364.1"/>
    <property type="molecule type" value="Genomic_DNA"/>
</dbReference>
<comment type="caution">
    <text evidence="7">The sequence shown here is derived from an EMBL/GenBank/DDBJ whole genome shotgun (WGS) entry which is preliminary data.</text>
</comment>
<evidence type="ECO:0000313" key="7">
    <source>
        <dbReference type="EMBL" id="KAK7686364.1"/>
    </source>
</evidence>
<dbReference type="EC" id="3.2.1.23" evidence="2"/>
<keyword evidence="8" id="KW-1185">Reference proteome</keyword>
<dbReference type="PANTHER" id="PTHR23421">
    <property type="entry name" value="BETA-GALACTOSIDASE RELATED"/>
    <property type="match status" value="1"/>
</dbReference>
<dbReference type="Pfam" id="PF13363">
    <property type="entry name" value="BetaGal_dom3"/>
    <property type="match status" value="1"/>
</dbReference>
<evidence type="ECO:0000256" key="2">
    <source>
        <dbReference type="ARBA" id="ARBA00012756"/>
    </source>
</evidence>
<dbReference type="InterPro" id="IPR025972">
    <property type="entry name" value="BetaGal_dom3"/>
</dbReference>
<dbReference type="Proteomes" id="UP001385951">
    <property type="component" value="Unassembled WGS sequence"/>
</dbReference>
<keyword evidence="5" id="KW-0326">Glycosidase</keyword>
<comment type="catalytic activity">
    <reaction evidence="1">
        <text>Hydrolysis of terminal non-reducing beta-D-galactose residues in beta-D-galactosides.</text>
        <dbReference type="EC" id="3.2.1.23"/>
    </reaction>
</comment>
<evidence type="ECO:0000313" key="8">
    <source>
        <dbReference type="Proteomes" id="UP001385951"/>
    </source>
</evidence>
<dbReference type="InterPro" id="IPR001944">
    <property type="entry name" value="Glycoside_Hdrlase_35"/>
</dbReference>
<dbReference type="SMART" id="SM01029">
    <property type="entry name" value="BetaGal_dom2"/>
    <property type="match status" value="1"/>
</dbReference>
<reference evidence="7 8" key="1">
    <citation type="submission" date="2022-09" db="EMBL/GenBank/DDBJ databases">
        <authorList>
            <person name="Palmer J.M."/>
        </authorList>
    </citation>
    <scope>NUCLEOTIDE SEQUENCE [LARGE SCALE GENOMIC DNA]</scope>
    <source>
        <strain evidence="7 8">DSM 7382</strain>
    </source>
</reference>
<name>A0AAW0G7U8_9APHY</name>
<dbReference type="InterPro" id="IPR037110">
    <property type="entry name" value="Betagal_dom2_sf"/>
</dbReference>
<dbReference type="InterPro" id="IPR018954">
    <property type="entry name" value="Betagal_dom2"/>
</dbReference>
<dbReference type="GO" id="GO:0005975">
    <property type="term" value="P:carbohydrate metabolic process"/>
    <property type="evidence" value="ECO:0007669"/>
    <property type="project" value="InterPro"/>
</dbReference>
<evidence type="ECO:0000256" key="4">
    <source>
        <dbReference type="ARBA" id="ARBA00023180"/>
    </source>
</evidence>
<keyword evidence="3" id="KW-0378">Hydrolase</keyword>
<evidence type="ECO:0000256" key="3">
    <source>
        <dbReference type="ARBA" id="ARBA00022801"/>
    </source>
</evidence>
<accession>A0AAW0G7U8</accession>
<dbReference type="Pfam" id="PF13364">
    <property type="entry name" value="BetaGal_ABD2"/>
    <property type="match status" value="2"/>
</dbReference>